<sequence>MCSQYEGLSAKEADDLMIGMINLLVCDVMDEARAMTKKEWDTRDARYLPHYFASAIFYTVQNRLREAPQC</sequence>
<name>A0ABU0IAA3_9HYPH</name>
<dbReference type="Proteomes" id="UP001235269">
    <property type="component" value="Unassembled WGS sequence"/>
</dbReference>
<organism evidence="1 2">
    <name type="scientific">Rhizobium paknamense</name>
    <dbReference type="NCBI Taxonomy" id="1206817"/>
    <lineage>
        <taxon>Bacteria</taxon>
        <taxon>Pseudomonadati</taxon>
        <taxon>Pseudomonadota</taxon>
        <taxon>Alphaproteobacteria</taxon>
        <taxon>Hyphomicrobiales</taxon>
        <taxon>Rhizobiaceae</taxon>
        <taxon>Rhizobium/Agrobacterium group</taxon>
        <taxon>Rhizobium</taxon>
    </lineage>
</organism>
<proteinExistence type="predicted"/>
<gene>
    <name evidence="1" type="ORF">QO005_001491</name>
</gene>
<evidence type="ECO:0000313" key="1">
    <source>
        <dbReference type="EMBL" id="MDQ0455161.1"/>
    </source>
</evidence>
<reference evidence="1 2" key="1">
    <citation type="submission" date="2023-07" db="EMBL/GenBank/DDBJ databases">
        <title>Genomic Encyclopedia of Type Strains, Phase IV (KMG-IV): sequencing the most valuable type-strain genomes for metagenomic binning, comparative biology and taxonomic classification.</title>
        <authorList>
            <person name="Goeker M."/>
        </authorList>
    </citation>
    <scope>NUCLEOTIDE SEQUENCE [LARGE SCALE GENOMIC DNA]</scope>
    <source>
        <strain evidence="1 2">DSM 100301</strain>
    </source>
</reference>
<dbReference type="EMBL" id="JAUSWH010000003">
    <property type="protein sequence ID" value="MDQ0455161.1"/>
    <property type="molecule type" value="Genomic_DNA"/>
</dbReference>
<comment type="caution">
    <text evidence="1">The sequence shown here is derived from an EMBL/GenBank/DDBJ whole genome shotgun (WGS) entry which is preliminary data.</text>
</comment>
<keyword evidence="2" id="KW-1185">Reference proteome</keyword>
<protein>
    <submittedName>
        <fullName evidence="1">Uncharacterized protein</fullName>
    </submittedName>
</protein>
<evidence type="ECO:0000313" key="2">
    <source>
        <dbReference type="Proteomes" id="UP001235269"/>
    </source>
</evidence>
<accession>A0ABU0IAA3</accession>